<dbReference type="PANTHER" id="PTHR15992:SF5">
    <property type="entry name" value="HOLLIDAY JUNCTION RECOGNITION PROTEIN"/>
    <property type="match status" value="1"/>
</dbReference>
<feature type="compositionally biased region" description="Low complexity" evidence="1">
    <location>
        <begin position="375"/>
        <end position="389"/>
    </location>
</feature>
<reference evidence="2" key="1">
    <citation type="journal article" date="2023" name="Mol. Phylogenet. Evol.">
        <title>Genome-scale phylogeny and comparative genomics of the fungal order Sordariales.</title>
        <authorList>
            <person name="Hensen N."/>
            <person name="Bonometti L."/>
            <person name="Westerberg I."/>
            <person name="Brannstrom I.O."/>
            <person name="Guillou S."/>
            <person name="Cros-Aarteil S."/>
            <person name="Calhoun S."/>
            <person name="Haridas S."/>
            <person name="Kuo A."/>
            <person name="Mondo S."/>
            <person name="Pangilinan J."/>
            <person name="Riley R."/>
            <person name="LaButti K."/>
            <person name="Andreopoulos B."/>
            <person name="Lipzen A."/>
            <person name="Chen C."/>
            <person name="Yan M."/>
            <person name="Daum C."/>
            <person name="Ng V."/>
            <person name="Clum A."/>
            <person name="Steindorff A."/>
            <person name="Ohm R.A."/>
            <person name="Martin F."/>
            <person name="Silar P."/>
            <person name="Natvig D.O."/>
            <person name="Lalanne C."/>
            <person name="Gautier V."/>
            <person name="Ament-Velasquez S.L."/>
            <person name="Kruys A."/>
            <person name="Hutchinson M.I."/>
            <person name="Powell A.J."/>
            <person name="Barry K."/>
            <person name="Miller A.N."/>
            <person name="Grigoriev I.V."/>
            <person name="Debuchy R."/>
            <person name="Gladieux P."/>
            <person name="Hiltunen Thoren M."/>
            <person name="Johannesson H."/>
        </authorList>
    </citation>
    <scope>NUCLEOTIDE SEQUENCE</scope>
    <source>
        <strain evidence="2">CBS 141.50</strain>
    </source>
</reference>
<dbReference type="GO" id="GO:0046982">
    <property type="term" value="F:protein heterodimerization activity"/>
    <property type="evidence" value="ECO:0007669"/>
    <property type="project" value="InterPro"/>
</dbReference>
<evidence type="ECO:0000313" key="2">
    <source>
        <dbReference type="EMBL" id="KAK4141859.1"/>
    </source>
</evidence>
<feature type="region of interest" description="Disordered" evidence="1">
    <location>
        <begin position="810"/>
        <end position="909"/>
    </location>
</feature>
<reference evidence="2" key="2">
    <citation type="submission" date="2023-05" db="EMBL/GenBank/DDBJ databases">
        <authorList>
            <consortium name="Lawrence Berkeley National Laboratory"/>
            <person name="Steindorff A."/>
            <person name="Hensen N."/>
            <person name="Bonometti L."/>
            <person name="Westerberg I."/>
            <person name="Brannstrom I.O."/>
            <person name="Guillou S."/>
            <person name="Cros-Aarteil S."/>
            <person name="Calhoun S."/>
            <person name="Haridas S."/>
            <person name="Kuo A."/>
            <person name="Mondo S."/>
            <person name="Pangilinan J."/>
            <person name="Riley R."/>
            <person name="Labutti K."/>
            <person name="Andreopoulos B."/>
            <person name="Lipzen A."/>
            <person name="Chen C."/>
            <person name="Yanf M."/>
            <person name="Daum C."/>
            <person name="Ng V."/>
            <person name="Clum A."/>
            <person name="Ohm R."/>
            <person name="Martin F."/>
            <person name="Silar P."/>
            <person name="Natvig D."/>
            <person name="Lalanne C."/>
            <person name="Gautier V."/>
            <person name="Ament-Velasquez S.L."/>
            <person name="Kruys A."/>
            <person name="Hutchinson M.I."/>
            <person name="Powell A.J."/>
            <person name="Barry K."/>
            <person name="Miller A.N."/>
            <person name="Grigoriev I.V."/>
            <person name="Debuchy R."/>
            <person name="Gladieux P."/>
            <person name="Thoren M.H."/>
            <person name="Johannesson H."/>
        </authorList>
    </citation>
    <scope>NUCLEOTIDE SEQUENCE</scope>
    <source>
        <strain evidence="2">CBS 141.50</strain>
    </source>
</reference>
<feature type="region of interest" description="Disordered" evidence="1">
    <location>
        <begin position="510"/>
        <end position="536"/>
    </location>
</feature>
<feature type="region of interest" description="Disordered" evidence="1">
    <location>
        <begin position="1"/>
        <end position="81"/>
    </location>
</feature>
<name>A0AAN6UZR0_9PEZI</name>
<evidence type="ECO:0000313" key="3">
    <source>
        <dbReference type="Proteomes" id="UP001302676"/>
    </source>
</evidence>
<comment type="caution">
    <text evidence="2">The sequence shown here is derived from an EMBL/GenBank/DDBJ whole genome shotgun (WGS) entry which is preliminary data.</text>
</comment>
<dbReference type="PANTHER" id="PTHR15992">
    <property type="entry name" value="HOLLIDAY JUNCTION RECOGNITION PROTEIN"/>
    <property type="match status" value="1"/>
</dbReference>
<feature type="compositionally biased region" description="Low complexity" evidence="1">
    <location>
        <begin position="752"/>
        <end position="765"/>
    </location>
</feature>
<protein>
    <submittedName>
        <fullName evidence="2">Uncharacterized protein</fullName>
    </submittedName>
</protein>
<feature type="compositionally biased region" description="Basic residues" evidence="1">
    <location>
        <begin position="321"/>
        <end position="331"/>
    </location>
</feature>
<dbReference type="EMBL" id="MU853605">
    <property type="protein sequence ID" value="KAK4141859.1"/>
    <property type="molecule type" value="Genomic_DNA"/>
</dbReference>
<dbReference type="InterPro" id="IPR018465">
    <property type="entry name" value="Scm3/HJURP"/>
</dbReference>
<dbReference type="GeneID" id="87818032"/>
<dbReference type="Proteomes" id="UP001302676">
    <property type="component" value="Unassembled WGS sequence"/>
</dbReference>
<sequence length="931" mass="98303">MESPSKRPRFGPAPFETTERIPINSPHSHHHSYHPHNHNPFPTSSHPTDDLSSDDPEADELTERPETINARRDPNAKLERSRARAAFKLKSAFERIFDKYGRDFTGVGDEIDLRTGEIVVDNGHLEGMRVGRGELGGSVDEDEGEVEGGSDGGSEGGDDAVMPSSPSAYIRAAPPLGVGGSGFGHWGPGPGPMPGGPPPLGYQSMMYHPDYTVPGDGPMQYGTPAPAPATDPAWLTPELPLLPARNTQTSGARSSTARKKTARLSLSVAGAGDGTEEEDDMFLDLDPSSVGGDKENGNGMAVKKQLLLPRPPPEKQPLPGKRPRGRPRKRPLGQDKGVLKPGGVKKTAAITTPPKPKTSAAPTSASVKQNKTGRQSTPTNTQNSTSPPSKDTAALERGRRSPSLYLSVSDGEQKHAEKPRNQTLCVEIAAGKLPDARAFRLLTPELSEQDSQPCLEADVTRAESEEALESGQPATAAILTANDRAASVGTGYRDAAGEVFSRNFVDPAYAFSDDEEPAVSRLSARKPKKNDTPKRVAKAVAAVLSLALAEPSSGRAASPTLSVGLDTGAVDTANDLPEPPEHQQASTQKQTSKSQPQETPARQSLEPRTTSSGFLRQPQKNEIPETSPNVQLTVTPSVSTHQPRLYPEIQASDPPLPEDQDAAQPNSRVREPSPTLTDPNSRPEPSPSLTQQTQPQPPTPNPHTPVKTPTRGRPKGSRTTSTAQTKTNPKPTTAPSTTTKTTTAKKRKSGILSLLKTTNTTTDGLNPDDDTDDDDLSFLTPAKPIPTTTVRSTPAQHHVRLGLYTGPRSGAGGLFGSPSGSATSVATTTKRRRKSGGVSASGGSALGKKASVRKNGLADGGLSTGTPQTPPSRIRHWPAHLREAGPGPVRAPGGDGGGDGDGDLVQTPGGTMRRCGEGGFRCEREFCFSCL</sequence>
<feature type="region of interest" description="Disordered" evidence="1">
    <location>
        <begin position="129"/>
        <end position="165"/>
    </location>
</feature>
<feature type="compositionally biased region" description="Basic and acidic residues" evidence="1">
    <location>
        <begin position="411"/>
        <end position="420"/>
    </location>
</feature>
<feature type="compositionally biased region" description="Basic residues" evidence="1">
    <location>
        <begin position="27"/>
        <end position="37"/>
    </location>
</feature>
<feature type="compositionally biased region" description="Polar residues" evidence="1">
    <location>
        <begin position="818"/>
        <end position="828"/>
    </location>
</feature>
<dbReference type="Pfam" id="PF10384">
    <property type="entry name" value="Scm3"/>
    <property type="match status" value="1"/>
</dbReference>
<feature type="compositionally biased region" description="Low complexity" evidence="1">
    <location>
        <begin position="722"/>
        <end position="742"/>
    </location>
</feature>
<feature type="compositionally biased region" description="Low complexity" evidence="1">
    <location>
        <begin position="836"/>
        <end position="849"/>
    </location>
</feature>
<organism evidence="2 3">
    <name type="scientific">Dichotomopilus funicola</name>
    <dbReference type="NCBI Taxonomy" id="1934379"/>
    <lineage>
        <taxon>Eukaryota</taxon>
        <taxon>Fungi</taxon>
        <taxon>Dikarya</taxon>
        <taxon>Ascomycota</taxon>
        <taxon>Pezizomycotina</taxon>
        <taxon>Sordariomycetes</taxon>
        <taxon>Sordariomycetidae</taxon>
        <taxon>Sordariales</taxon>
        <taxon>Chaetomiaceae</taxon>
        <taxon>Dichotomopilus</taxon>
    </lineage>
</organism>
<dbReference type="InterPro" id="IPR009072">
    <property type="entry name" value="Histone-fold"/>
</dbReference>
<feature type="compositionally biased region" description="Acidic residues" evidence="1">
    <location>
        <begin position="139"/>
        <end position="148"/>
    </location>
</feature>
<dbReference type="Gene3D" id="1.10.20.10">
    <property type="entry name" value="Histone, subunit A"/>
    <property type="match status" value="1"/>
</dbReference>
<dbReference type="GO" id="GO:0042393">
    <property type="term" value="F:histone binding"/>
    <property type="evidence" value="ECO:0007669"/>
    <property type="project" value="InterPro"/>
</dbReference>
<dbReference type="GO" id="GO:0005634">
    <property type="term" value="C:nucleus"/>
    <property type="evidence" value="ECO:0007669"/>
    <property type="project" value="InterPro"/>
</dbReference>
<dbReference type="RefSeq" id="XP_062635230.1">
    <property type="nucleotide sequence ID" value="XM_062781419.1"/>
</dbReference>
<feature type="region of interest" description="Disordered" evidence="1">
    <location>
        <begin position="217"/>
        <end position="422"/>
    </location>
</feature>
<feature type="region of interest" description="Disordered" evidence="1">
    <location>
        <begin position="548"/>
        <end position="794"/>
    </location>
</feature>
<feature type="compositionally biased region" description="Acidic residues" evidence="1">
    <location>
        <begin position="766"/>
        <end position="776"/>
    </location>
</feature>
<feature type="compositionally biased region" description="Basic and acidic residues" evidence="1">
    <location>
        <begin position="61"/>
        <end position="81"/>
    </location>
</feature>
<feature type="compositionally biased region" description="Polar residues" evidence="1">
    <location>
        <begin position="245"/>
        <end position="255"/>
    </location>
</feature>
<feature type="compositionally biased region" description="Acidic residues" evidence="1">
    <location>
        <begin position="51"/>
        <end position="60"/>
    </location>
</feature>
<feature type="compositionally biased region" description="Low complexity" evidence="1">
    <location>
        <begin position="583"/>
        <end position="597"/>
    </location>
</feature>
<feature type="compositionally biased region" description="Acidic residues" evidence="1">
    <location>
        <begin position="274"/>
        <end position="283"/>
    </location>
</feature>
<feature type="compositionally biased region" description="Low complexity" evidence="1">
    <location>
        <begin position="345"/>
        <end position="366"/>
    </location>
</feature>
<keyword evidence="3" id="KW-1185">Reference proteome</keyword>
<feature type="compositionally biased region" description="Polar residues" evidence="1">
    <location>
        <begin position="598"/>
        <end position="642"/>
    </location>
</feature>
<dbReference type="AlphaFoldDB" id="A0AAN6UZR0"/>
<gene>
    <name evidence="2" type="ORF">C8A04DRAFT_30552</name>
</gene>
<proteinExistence type="predicted"/>
<accession>A0AAN6UZR0</accession>
<evidence type="ECO:0000256" key="1">
    <source>
        <dbReference type="SAM" id="MobiDB-lite"/>
    </source>
</evidence>